<evidence type="ECO:0000313" key="1">
    <source>
        <dbReference type="EMBL" id="NGG36684.1"/>
    </source>
</evidence>
<dbReference type="AlphaFoldDB" id="A0AB36BZS3"/>
<accession>A0AB36BZS3</accession>
<dbReference type="Proteomes" id="UP000488776">
    <property type="component" value="Unassembled WGS sequence"/>
</dbReference>
<comment type="caution">
    <text evidence="1">The sequence shown here is derived from an EMBL/GenBank/DDBJ whole genome shotgun (WGS) entry which is preliminary data.</text>
</comment>
<dbReference type="EMBL" id="JAAJBJ010000006">
    <property type="protein sequence ID" value="NGG36684.1"/>
    <property type="molecule type" value="Genomic_DNA"/>
</dbReference>
<dbReference type="RefSeq" id="WP_163113176.1">
    <property type="nucleotide sequence ID" value="NZ_JAAJBJ010000006.1"/>
</dbReference>
<organism evidence="1 2">
    <name type="scientific">Bifidobacterium bifidum</name>
    <dbReference type="NCBI Taxonomy" id="1681"/>
    <lineage>
        <taxon>Bacteria</taxon>
        <taxon>Bacillati</taxon>
        <taxon>Actinomycetota</taxon>
        <taxon>Actinomycetes</taxon>
        <taxon>Bifidobacteriales</taxon>
        <taxon>Bifidobacteriaceae</taxon>
        <taxon>Bifidobacterium</taxon>
    </lineage>
</organism>
<evidence type="ECO:0000313" key="2">
    <source>
        <dbReference type="Proteomes" id="UP000488776"/>
    </source>
</evidence>
<reference evidence="1 2" key="1">
    <citation type="submission" date="2020-02" db="EMBL/GenBank/DDBJ databases">
        <title>Antibiotic susceptibility profiles of lactic acid bacteria isolated from the human vagina and genetic basis of atypical resistances.</title>
        <authorList>
            <person name="Sirichoat A."/>
            <person name="Florez A.B."/>
            <person name="Vazquez L."/>
            <person name="Buppasiri P."/>
            <person name="Panya M."/>
            <person name="Lulitanond V."/>
            <person name="Mayo B."/>
        </authorList>
    </citation>
    <scope>NUCLEOTIDE SEQUENCE [LARGE SCALE GENOMIC DNA]</scope>
    <source>
        <strain evidence="1 2">VA07-1AN</strain>
    </source>
</reference>
<proteinExistence type="predicted"/>
<sequence length="74" mass="7873">MDEGGITFRSLPVDGSMTATEPGLAMMILLPSASVTTSYVESKPEACLGDIDTNDAARVSKTANNVIWNLWLPT</sequence>
<gene>
    <name evidence="1" type="ORF">G5T23_06560</name>
</gene>
<name>A0AB36BZS3_BIFBI</name>
<protein>
    <submittedName>
        <fullName evidence="1">Uncharacterized protein</fullName>
    </submittedName>
</protein>